<name>A0A1I8FL77_9PLAT</name>
<reference evidence="2" key="1">
    <citation type="submission" date="2016-11" db="UniProtKB">
        <authorList>
            <consortium name="WormBaseParasite"/>
        </authorList>
    </citation>
    <scope>IDENTIFICATION</scope>
</reference>
<dbReference type="WBParaSite" id="maker-unitig_38902-snap-gene-0.0-mRNA-1">
    <property type="protein sequence ID" value="maker-unitig_38902-snap-gene-0.0-mRNA-1"/>
    <property type="gene ID" value="maker-unitig_38902-snap-gene-0.0"/>
</dbReference>
<accession>A0A1I8FL77</accession>
<organism evidence="1 2">
    <name type="scientific">Macrostomum lignano</name>
    <dbReference type="NCBI Taxonomy" id="282301"/>
    <lineage>
        <taxon>Eukaryota</taxon>
        <taxon>Metazoa</taxon>
        <taxon>Spiralia</taxon>
        <taxon>Lophotrochozoa</taxon>
        <taxon>Platyhelminthes</taxon>
        <taxon>Rhabditophora</taxon>
        <taxon>Macrostomorpha</taxon>
        <taxon>Macrostomida</taxon>
        <taxon>Macrostomidae</taxon>
        <taxon>Macrostomum</taxon>
    </lineage>
</organism>
<evidence type="ECO:0000313" key="1">
    <source>
        <dbReference type="Proteomes" id="UP000095280"/>
    </source>
</evidence>
<sequence length="133" mass="15042">RCRFTSSIRLAGACVSLQHQVWPGAAVHSSIRLAALAVPAFRLGRALPFTQHQVGSALPFTPASGWRASPFLLKQRILKAQTGVASFRLRLRLVTKFFSHAPRLHDLSRRRNGLRNVQIIAHYNGYYRELWLL</sequence>
<dbReference type="AlphaFoldDB" id="A0A1I8FL77"/>
<evidence type="ECO:0000313" key="2">
    <source>
        <dbReference type="WBParaSite" id="maker-unitig_38902-snap-gene-0.0-mRNA-1"/>
    </source>
</evidence>
<protein>
    <submittedName>
        <fullName evidence="2">Integron gene cassette protein</fullName>
    </submittedName>
</protein>
<proteinExistence type="predicted"/>
<keyword evidence="1" id="KW-1185">Reference proteome</keyword>
<dbReference type="Proteomes" id="UP000095280">
    <property type="component" value="Unplaced"/>
</dbReference>